<evidence type="ECO:0000313" key="2">
    <source>
        <dbReference type="EMBL" id="PCI30770.1"/>
    </source>
</evidence>
<evidence type="ECO:0000313" key="3">
    <source>
        <dbReference type="Proteomes" id="UP000218113"/>
    </source>
</evidence>
<reference evidence="3" key="1">
    <citation type="submission" date="2017-08" db="EMBL/GenBank/DDBJ databases">
        <title>A dynamic microbial community with high functional redundancy inhabits the cold, oxic subseafloor aquifer.</title>
        <authorList>
            <person name="Tully B.J."/>
            <person name="Wheat C.G."/>
            <person name="Glazer B.T."/>
            <person name="Huber J.A."/>
        </authorList>
    </citation>
    <scope>NUCLEOTIDE SEQUENCE [LARGE SCALE GENOMIC DNA]</scope>
</reference>
<dbReference type="AlphaFoldDB" id="A0A2A4TAX7"/>
<proteinExistence type="predicted"/>
<comment type="caution">
    <text evidence="2">The sequence shown here is derived from an EMBL/GenBank/DDBJ whole genome shotgun (WGS) entry which is preliminary data.</text>
</comment>
<protein>
    <submittedName>
        <fullName evidence="2">Uncharacterized protein</fullName>
    </submittedName>
</protein>
<feature type="region of interest" description="Disordered" evidence="1">
    <location>
        <begin position="1"/>
        <end position="53"/>
    </location>
</feature>
<gene>
    <name evidence="2" type="ORF">COB67_01055</name>
</gene>
<feature type="compositionally biased region" description="Low complexity" evidence="1">
    <location>
        <begin position="14"/>
        <end position="25"/>
    </location>
</feature>
<name>A0A2A4TAX7_9DELT</name>
<sequence>MFGGACERGGQDPETSARTSSESSALPDQRPGALQEEVKVSEEEIPQETGEISKKAQDNLRKLLGKWSRTDGNYTLEVRGVQSNKKLEVEYYNPQPINIAKTKLLRKGDDIGIFVKLDDKNYSGSMYNLVYNPELDKLGGTYYHAVSKQYFQVVFNRK</sequence>
<accession>A0A2A4TAX7</accession>
<evidence type="ECO:0000256" key="1">
    <source>
        <dbReference type="SAM" id="MobiDB-lite"/>
    </source>
</evidence>
<organism evidence="2 3">
    <name type="scientific">SAR324 cluster bacterium</name>
    <dbReference type="NCBI Taxonomy" id="2024889"/>
    <lineage>
        <taxon>Bacteria</taxon>
        <taxon>Deltaproteobacteria</taxon>
        <taxon>SAR324 cluster</taxon>
    </lineage>
</organism>
<dbReference type="EMBL" id="NVSR01000002">
    <property type="protein sequence ID" value="PCI30770.1"/>
    <property type="molecule type" value="Genomic_DNA"/>
</dbReference>
<dbReference type="Proteomes" id="UP000218113">
    <property type="component" value="Unassembled WGS sequence"/>
</dbReference>